<feature type="transmembrane region" description="Helical" evidence="9">
    <location>
        <begin position="113"/>
        <end position="132"/>
    </location>
</feature>
<keyword evidence="12" id="KW-1185">Reference proteome</keyword>
<dbReference type="AlphaFoldDB" id="A0A6N7ITQ8"/>
<dbReference type="EMBL" id="WHYR01000052">
    <property type="protein sequence ID" value="MQL53506.1"/>
    <property type="molecule type" value="Genomic_DNA"/>
</dbReference>
<sequence length="484" mass="53577">MPVGRQGYLRGVAAAALVVSDLCALAVSLTLAVLIRIHILPVLLPVFPPGVPPSMVEKLSWVPIIAVLCLAYEGLYTRRLPFWREVKRLVKALTLAFLLVLAAVSLGKMSGEFSRTVLVLGYAGGLFLLPLGRLAAKGVLARLGLWALPVLILAAGKTGELVAQALLRDKYLGYRIAGFLDDDPAKGARGVQVNGTRLPVLGGFRDSDRVMVQTGVCHLIVAAPGMDPKALVGLINRLQRSAASVTVIPDLFGVPVMGVETDYFFDEQALSLRIKNNLASPWNMFIKRAFDLAVGTIILLLALPLMAAIALAIKIDSPGPVIFAHRRIGRGGREFKCYKFRTMVVNAEAVLQEMLRKDPALRAEWERDFKLKNDPRITRVGRFLRRTSLDELPQIFNVLKGEMSLVGPRPIVRKEILRFGPYIDDFYLVRPGITGLWQVSGRNDIDYPERVRLESWYVRNWSLWLDITLLIRTVGVVLARRGAY</sequence>
<dbReference type="Proteomes" id="UP000441717">
    <property type="component" value="Unassembled WGS sequence"/>
</dbReference>
<evidence type="ECO:0000256" key="2">
    <source>
        <dbReference type="ARBA" id="ARBA00004236"/>
    </source>
</evidence>
<evidence type="ECO:0000313" key="11">
    <source>
        <dbReference type="EMBL" id="MQL53506.1"/>
    </source>
</evidence>
<dbReference type="OrthoDB" id="9808602at2"/>
<evidence type="ECO:0000256" key="7">
    <source>
        <dbReference type="ARBA" id="ARBA00022989"/>
    </source>
</evidence>
<keyword evidence="5 11" id="KW-0808">Transferase</keyword>
<dbReference type="PANTHER" id="PTHR30576:SF4">
    <property type="entry name" value="UNDECAPRENYL-PHOSPHATE GALACTOSE PHOSPHOTRANSFERASE"/>
    <property type="match status" value="1"/>
</dbReference>
<evidence type="ECO:0000256" key="9">
    <source>
        <dbReference type="SAM" id="Phobius"/>
    </source>
</evidence>
<comment type="caution">
    <text evidence="11">The sequence shown here is derived from an EMBL/GenBank/DDBJ whole genome shotgun (WGS) entry which is preliminary data.</text>
</comment>
<comment type="subcellular location">
    <subcellularLocation>
        <location evidence="2">Cell membrane</location>
    </subcellularLocation>
    <subcellularLocation>
        <location evidence="1">Membrane</location>
        <topology evidence="1">Multi-pass membrane protein</topology>
    </subcellularLocation>
</comment>
<dbReference type="GO" id="GO:0005886">
    <property type="term" value="C:plasma membrane"/>
    <property type="evidence" value="ECO:0007669"/>
    <property type="project" value="UniProtKB-SubCell"/>
</dbReference>
<keyword evidence="4" id="KW-1003">Cell membrane</keyword>
<evidence type="ECO:0000256" key="4">
    <source>
        <dbReference type="ARBA" id="ARBA00022475"/>
    </source>
</evidence>
<organism evidence="11 12">
    <name type="scientific">Desulfofundulus thermobenzoicus</name>
    <dbReference type="NCBI Taxonomy" id="29376"/>
    <lineage>
        <taxon>Bacteria</taxon>
        <taxon>Bacillati</taxon>
        <taxon>Bacillota</taxon>
        <taxon>Clostridia</taxon>
        <taxon>Eubacteriales</taxon>
        <taxon>Peptococcaceae</taxon>
        <taxon>Desulfofundulus</taxon>
    </lineage>
</organism>
<evidence type="ECO:0000256" key="6">
    <source>
        <dbReference type="ARBA" id="ARBA00022692"/>
    </source>
</evidence>
<dbReference type="GO" id="GO:0000271">
    <property type="term" value="P:polysaccharide biosynthetic process"/>
    <property type="evidence" value="ECO:0007669"/>
    <property type="project" value="InterPro"/>
</dbReference>
<accession>A0A6N7ITQ8</accession>
<evidence type="ECO:0000259" key="10">
    <source>
        <dbReference type="Pfam" id="PF02397"/>
    </source>
</evidence>
<dbReference type="Gene3D" id="3.40.50.720">
    <property type="entry name" value="NAD(P)-binding Rossmann-like Domain"/>
    <property type="match status" value="1"/>
</dbReference>
<dbReference type="Pfam" id="PF02397">
    <property type="entry name" value="Bac_transf"/>
    <property type="match status" value="1"/>
</dbReference>
<name>A0A6N7ITQ8_9FIRM</name>
<dbReference type="Pfam" id="PF13727">
    <property type="entry name" value="CoA_binding_3"/>
    <property type="match status" value="1"/>
</dbReference>
<dbReference type="InterPro" id="IPR003362">
    <property type="entry name" value="Bact_transf"/>
</dbReference>
<dbReference type="InterPro" id="IPR017472">
    <property type="entry name" value="Undecaprenyl-P_galact_Ptfrase"/>
</dbReference>
<keyword evidence="6 9" id="KW-0812">Transmembrane</keyword>
<dbReference type="NCBIfam" id="TIGR03025">
    <property type="entry name" value="EPS_sugtrans"/>
    <property type="match status" value="1"/>
</dbReference>
<evidence type="ECO:0000313" key="12">
    <source>
        <dbReference type="Proteomes" id="UP000441717"/>
    </source>
</evidence>
<feature type="transmembrane region" description="Helical" evidence="9">
    <location>
        <begin position="12"/>
        <end position="39"/>
    </location>
</feature>
<evidence type="ECO:0000256" key="3">
    <source>
        <dbReference type="ARBA" id="ARBA00006464"/>
    </source>
</evidence>
<feature type="transmembrane region" description="Helical" evidence="9">
    <location>
        <begin position="59"/>
        <end position="77"/>
    </location>
</feature>
<dbReference type="NCBIfam" id="TIGR03022">
    <property type="entry name" value="WbaP_sugtrans"/>
    <property type="match status" value="1"/>
</dbReference>
<reference evidence="11 12" key="1">
    <citation type="submission" date="2019-10" db="EMBL/GenBank/DDBJ databases">
        <title>Comparative genomics of sulfur disproportionating microorganisms.</title>
        <authorList>
            <person name="Ward L.M."/>
            <person name="Bertran E."/>
            <person name="Johnston D."/>
        </authorList>
    </citation>
    <scope>NUCLEOTIDE SEQUENCE [LARGE SCALE GENOMIC DNA]</scope>
    <source>
        <strain evidence="11 12">DSM 14055</strain>
    </source>
</reference>
<comment type="similarity">
    <text evidence="3">Belongs to the bacterial sugar transferase family.</text>
</comment>
<feature type="transmembrane region" description="Helical" evidence="9">
    <location>
        <begin position="89"/>
        <end position="107"/>
    </location>
</feature>
<evidence type="ECO:0000256" key="1">
    <source>
        <dbReference type="ARBA" id="ARBA00004141"/>
    </source>
</evidence>
<evidence type="ECO:0000256" key="5">
    <source>
        <dbReference type="ARBA" id="ARBA00022679"/>
    </source>
</evidence>
<feature type="transmembrane region" description="Helical" evidence="9">
    <location>
        <begin position="292"/>
        <end position="313"/>
    </location>
</feature>
<feature type="domain" description="Bacterial sugar transferase" evidence="10">
    <location>
        <begin position="287"/>
        <end position="478"/>
    </location>
</feature>
<proteinExistence type="inferred from homology"/>
<evidence type="ECO:0000256" key="8">
    <source>
        <dbReference type="ARBA" id="ARBA00023136"/>
    </source>
</evidence>
<dbReference type="PANTHER" id="PTHR30576">
    <property type="entry name" value="COLANIC BIOSYNTHESIS UDP-GLUCOSE LIPID CARRIER TRANSFERASE"/>
    <property type="match status" value="1"/>
</dbReference>
<dbReference type="GO" id="GO:0016780">
    <property type="term" value="F:phosphotransferase activity, for other substituted phosphate groups"/>
    <property type="evidence" value="ECO:0007669"/>
    <property type="project" value="TreeGrafter"/>
</dbReference>
<keyword evidence="7 9" id="KW-1133">Transmembrane helix</keyword>
<protein>
    <submittedName>
        <fullName evidence="11">Undecaprenyl-phosphate galactose phosphotransferase WbaP</fullName>
    </submittedName>
</protein>
<dbReference type="InterPro" id="IPR017475">
    <property type="entry name" value="EPS_sugar_tfrase"/>
</dbReference>
<gene>
    <name evidence="11" type="primary">wbaP</name>
    <name evidence="11" type="ORF">GFC01_14805</name>
</gene>
<keyword evidence="8 9" id="KW-0472">Membrane</keyword>